<gene>
    <name evidence="2" type="ORF">R1flu_026607</name>
</gene>
<dbReference type="Proteomes" id="UP001605036">
    <property type="component" value="Unassembled WGS sequence"/>
</dbReference>
<evidence type="ECO:0000313" key="3">
    <source>
        <dbReference type="Proteomes" id="UP001605036"/>
    </source>
</evidence>
<organism evidence="2 3">
    <name type="scientific">Riccia fluitans</name>
    <dbReference type="NCBI Taxonomy" id="41844"/>
    <lineage>
        <taxon>Eukaryota</taxon>
        <taxon>Viridiplantae</taxon>
        <taxon>Streptophyta</taxon>
        <taxon>Embryophyta</taxon>
        <taxon>Marchantiophyta</taxon>
        <taxon>Marchantiopsida</taxon>
        <taxon>Marchantiidae</taxon>
        <taxon>Marchantiales</taxon>
        <taxon>Ricciaceae</taxon>
        <taxon>Riccia</taxon>
    </lineage>
</organism>
<comment type="caution">
    <text evidence="2">The sequence shown here is derived from an EMBL/GenBank/DDBJ whole genome shotgun (WGS) entry which is preliminary data.</text>
</comment>
<name>A0ABD1XGE4_9MARC</name>
<proteinExistence type="predicted"/>
<dbReference type="AlphaFoldDB" id="A0ABD1XGE4"/>
<sequence>MGDLGRAAVGHGDSGAAVQLPGRLWHCHRAGGRAGVLWPAARPLRKRASIMQGVLGLGWEEEGGGGAVVIRGGVRGGGIEVTEGFFFTSMASGARCASKGKELEIPELLKEESDSRGSTSSSKEGGGTDGDQGHGEGAQAI</sequence>
<feature type="compositionally biased region" description="Basic and acidic residues" evidence="1">
    <location>
        <begin position="102"/>
        <end position="115"/>
    </location>
</feature>
<accession>A0ABD1XGE4</accession>
<reference evidence="2 3" key="1">
    <citation type="submission" date="2024-09" db="EMBL/GenBank/DDBJ databases">
        <title>Chromosome-scale assembly of Riccia fluitans.</title>
        <authorList>
            <person name="Paukszto L."/>
            <person name="Sawicki J."/>
            <person name="Karawczyk K."/>
            <person name="Piernik-Szablinska J."/>
            <person name="Szczecinska M."/>
            <person name="Mazdziarz M."/>
        </authorList>
    </citation>
    <scope>NUCLEOTIDE SEQUENCE [LARGE SCALE GENOMIC DNA]</scope>
    <source>
        <strain evidence="2">Rf_01</strain>
        <tissue evidence="2">Aerial parts of the thallus</tissue>
    </source>
</reference>
<protein>
    <submittedName>
        <fullName evidence="2">Uncharacterized protein</fullName>
    </submittedName>
</protein>
<evidence type="ECO:0000313" key="2">
    <source>
        <dbReference type="EMBL" id="KAL2608034.1"/>
    </source>
</evidence>
<feature type="region of interest" description="Disordered" evidence="1">
    <location>
        <begin position="102"/>
        <end position="141"/>
    </location>
</feature>
<evidence type="ECO:0000256" key="1">
    <source>
        <dbReference type="SAM" id="MobiDB-lite"/>
    </source>
</evidence>
<keyword evidence="3" id="KW-1185">Reference proteome</keyword>
<dbReference type="EMBL" id="JBHFFA010000008">
    <property type="protein sequence ID" value="KAL2608034.1"/>
    <property type="molecule type" value="Genomic_DNA"/>
</dbReference>